<protein>
    <submittedName>
        <fullName evidence="1">Uncharacterized protein</fullName>
    </submittedName>
</protein>
<name>A0A560JYK4_9BRAD</name>
<dbReference type="AlphaFoldDB" id="A0A560JYK4"/>
<dbReference type="Proteomes" id="UP000315914">
    <property type="component" value="Unassembled WGS sequence"/>
</dbReference>
<dbReference type="OrthoDB" id="8252221at2"/>
<keyword evidence="2" id="KW-1185">Reference proteome</keyword>
<dbReference type="STRING" id="1399419.A5906_26540"/>
<evidence type="ECO:0000313" key="1">
    <source>
        <dbReference type="EMBL" id="TWB76172.1"/>
    </source>
</evidence>
<gene>
    <name evidence="1" type="ORF">FBZ95_104353</name>
</gene>
<dbReference type="EMBL" id="VITW01000004">
    <property type="protein sequence ID" value="TWB76172.1"/>
    <property type="molecule type" value="Genomic_DNA"/>
</dbReference>
<proteinExistence type="predicted"/>
<evidence type="ECO:0000313" key="2">
    <source>
        <dbReference type="Proteomes" id="UP000315914"/>
    </source>
</evidence>
<comment type="caution">
    <text evidence="1">The sequence shown here is derived from an EMBL/GenBank/DDBJ whole genome shotgun (WGS) entry which is preliminary data.</text>
</comment>
<organism evidence="1 2">
    <name type="scientific">Bradyrhizobium sacchari</name>
    <dbReference type="NCBI Taxonomy" id="1399419"/>
    <lineage>
        <taxon>Bacteria</taxon>
        <taxon>Pseudomonadati</taxon>
        <taxon>Pseudomonadota</taxon>
        <taxon>Alphaproteobacteria</taxon>
        <taxon>Hyphomicrobiales</taxon>
        <taxon>Nitrobacteraceae</taxon>
        <taxon>Bradyrhizobium</taxon>
    </lineage>
</organism>
<sequence length="80" mass="9053">MDKVTTSSTAEHIRTLARTFHVSYSEGPNDRLAHHISRLAGDTVELDEIEQLLIGLVRAERITRPEMILLQAAYLREAKP</sequence>
<dbReference type="RefSeq" id="WP_080134713.1">
    <property type="nucleotide sequence ID" value="NZ_LWIG01000007.1"/>
</dbReference>
<accession>A0A560JYK4</accession>
<reference evidence="1 2" key="1">
    <citation type="submission" date="2019-06" db="EMBL/GenBank/DDBJ databases">
        <title>Genomic Encyclopedia of Type Strains, Phase IV (KMG-V): Genome sequencing to study the core and pangenomes of soil and plant-associated prokaryotes.</title>
        <authorList>
            <person name="Whitman W."/>
        </authorList>
    </citation>
    <scope>NUCLEOTIDE SEQUENCE [LARGE SCALE GENOMIC DNA]</scope>
    <source>
        <strain evidence="1 2">BR 10556</strain>
    </source>
</reference>